<dbReference type="AlphaFoldDB" id="A0A117J3P1"/>
<dbReference type="Gene3D" id="3.30.110.60">
    <property type="entry name" value="YhbY-like"/>
    <property type="match status" value="1"/>
</dbReference>
<protein>
    <submittedName>
        <fullName evidence="4">RNA-binding protein</fullName>
    </submittedName>
</protein>
<dbReference type="PANTHER" id="PTHR40065">
    <property type="entry name" value="RNA-BINDING PROTEIN YHBY"/>
    <property type="match status" value="1"/>
</dbReference>
<evidence type="ECO:0000256" key="2">
    <source>
        <dbReference type="PROSITE-ProRule" id="PRU00626"/>
    </source>
</evidence>
<dbReference type="PROSITE" id="PS51295">
    <property type="entry name" value="CRM"/>
    <property type="match status" value="1"/>
</dbReference>
<name>A0A117J3P1_TRASO</name>
<evidence type="ECO:0000259" key="3">
    <source>
        <dbReference type="PROSITE" id="PS51295"/>
    </source>
</evidence>
<gene>
    <name evidence="4" type="ORF">AUL39_10100</name>
</gene>
<dbReference type="STRING" id="1299998.AUL39_10100"/>
<evidence type="ECO:0000256" key="1">
    <source>
        <dbReference type="ARBA" id="ARBA00022884"/>
    </source>
</evidence>
<dbReference type="EMBL" id="LOJF01000012">
    <property type="protein sequence ID" value="KUH57657.1"/>
    <property type="molecule type" value="Genomic_DNA"/>
</dbReference>
<dbReference type="RefSeq" id="WP_059055918.1">
    <property type="nucleotide sequence ID" value="NZ_LOJF01000012.1"/>
</dbReference>
<proteinExistence type="predicted"/>
<dbReference type="GO" id="GO:0003723">
    <property type="term" value="F:RNA binding"/>
    <property type="evidence" value="ECO:0007669"/>
    <property type="project" value="UniProtKB-UniRule"/>
</dbReference>
<dbReference type="InterPro" id="IPR001890">
    <property type="entry name" value="RNA-binding_CRM"/>
</dbReference>
<sequence>MELTGRQIRQLRSMANRLEATIGVGKAGITDAVVRQTNSALEANELVKCSVQGTSGMDTREAATALARPTHAQVVQVIGHKFVLYRTSQREDIEHIQLV</sequence>
<dbReference type="InterPro" id="IPR035920">
    <property type="entry name" value="YhbY-like_sf"/>
</dbReference>
<dbReference type="SMART" id="SM01103">
    <property type="entry name" value="CRS1_YhbY"/>
    <property type="match status" value="1"/>
</dbReference>
<feature type="domain" description="CRM" evidence="3">
    <location>
        <begin position="1"/>
        <end position="97"/>
    </location>
</feature>
<dbReference type="Proteomes" id="UP000054078">
    <property type="component" value="Unassembled WGS sequence"/>
</dbReference>
<keyword evidence="1 2" id="KW-0694">RNA-binding</keyword>
<dbReference type="OrthoDB" id="9797519at2"/>
<evidence type="ECO:0000313" key="5">
    <source>
        <dbReference type="Proteomes" id="UP000054078"/>
    </source>
</evidence>
<organism evidence="4 5">
    <name type="scientific">Tractidigestivibacter scatoligenes</name>
    <name type="common">Olsenella scatoligenes</name>
    <dbReference type="NCBI Taxonomy" id="1299998"/>
    <lineage>
        <taxon>Bacteria</taxon>
        <taxon>Bacillati</taxon>
        <taxon>Actinomycetota</taxon>
        <taxon>Coriobacteriia</taxon>
        <taxon>Coriobacteriales</taxon>
        <taxon>Atopobiaceae</taxon>
        <taxon>Tractidigestivibacter</taxon>
    </lineage>
</organism>
<keyword evidence="5" id="KW-1185">Reference proteome</keyword>
<comment type="caution">
    <text evidence="4">The sequence shown here is derived from an EMBL/GenBank/DDBJ whole genome shotgun (WGS) entry which is preliminary data.</text>
</comment>
<dbReference type="InterPro" id="IPR051925">
    <property type="entry name" value="RNA-binding_domain"/>
</dbReference>
<dbReference type="PANTHER" id="PTHR40065:SF3">
    <property type="entry name" value="RNA-BINDING PROTEIN YHBY"/>
    <property type="match status" value="1"/>
</dbReference>
<reference evidence="4 5" key="1">
    <citation type="submission" date="2015-12" db="EMBL/GenBank/DDBJ databases">
        <title>Draft Genome Sequence of Olsenella scatoligenes SK9K4T; a Producer of 3-Methylindole- (skatole) and 4-Methylphenol- (p-cresol) Isolated from Pig Feces.</title>
        <authorList>
            <person name="Li X."/>
            <person name="Borg B."/>
            <person name="Canibe N."/>
        </authorList>
    </citation>
    <scope>NUCLEOTIDE SEQUENCE [LARGE SCALE GENOMIC DNA]</scope>
    <source>
        <strain evidence="4 5">SK9K4</strain>
    </source>
</reference>
<dbReference type="Pfam" id="PF01985">
    <property type="entry name" value="CRS1_YhbY"/>
    <property type="match status" value="1"/>
</dbReference>
<accession>A0A117J3P1</accession>
<evidence type="ECO:0000313" key="4">
    <source>
        <dbReference type="EMBL" id="KUH57657.1"/>
    </source>
</evidence>
<dbReference type="SUPFAM" id="SSF75471">
    <property type="entry name" value="YhbY-like"/>
    <property type="match status" value="1"/>
</dbReference>